<gene>
    <name evidence="3" type="ORF">MAIC_49300</name>
</gene>
<dbReference type="KEGG" id="maic:MAIC_49300"/>
<evidence type="ECO:0000313" key="3">
    <source>
        <dbReference type="EMBL" id="BBX10127.1"/>
    </source>
</evidence>
<dbReference type="Proteomes" id="UP000467327">
    <property type="component" value="Chromosome"/>
</dbReference>
<keyword evidence="2" id="KW-0812">Transmembrane</keyword>
<keyword evidence="4" id="KW-1185">Reference proteome</keyword>
<evidence type="ECO:0000313" key="4">
    <source>
        <dbReference type="Proteomes" id="UP000467327"/>
    </source>
</evidence>
<reference evidence="3 4" key="1">
    <citation type="journal article" date="2019" name="Emerg. Microbes Infect.">
        <title>Comprehensive subspecies identification of 175 nontuberculous mycobacteria species based on 7547 genomic profiles.</title>
        <authorList>
            <person name="Matsumoto Y."/>
            <person name="Kinjo T."/>
            <person name="Motooka D."/>
            <person name="Nabeya D."/>
            <person name="Jung N."/>
            <person name="Uechi K."/>
            <person name="Horii T."/>
            <person name="Iida T."/>
            <person name="Fujita J."/>
            <person name="Nakamura S."/>
        </authorList>
    </citation>
    <scope>NUCLEOTIDE SEQUENCE [LARGE SCALE GENOMIC DNA]</scope>
    <source>
        <strain evidence="3 4">JCM 6376</strain>
    </source>
</reference>
<feature type="transmembrane region" description="Helical" evidence="2">
    <location>
        <begin position="154"/>
        <end position="173"/>
    </location>
</feature>
<organism evidence="3 4">
    <name type="scientific">Mycolicibacterium aichiense</name>
    <dbReference type="NCBI Taxonomy" id="1799"/>
    <lineage>
        <taxon>Bacteria</taxon>
        <taxon>Bacillati</taxon>
        <taxon>Actinomycetota</taxon>
        <taxon>Actinomycetes</taxon>
        <taxon>Mycobacteriales</taxon>
        <taxon>Mycobacteriaceae</taxon>
        <taxon>Mycolicibacterium</taxon>
    </lineage>
</organism>
<evidence type="ECO:0000256" key="1">
    <source>
        <dbReference type="SAM" id="MobiDB-lite"/>
    </source>
</evidence>
<sequence>MPRTHSVTPSGSDTLLAEAAAPIPSTMTLETWSHWLFIAGAALLVGAWLGTAFVKDRQYERWVYWFGSLLGGAFISLSLAGRGWKVVVAAALCIAFVTVLHAYFKTSYIRIRGRNHAFSMQDSAPDPSEIDPDEPPSMPPRDSYPGRITASKTWWLFVAIVAFFGLGGALAGWDAKTLPAAGLICLGALVSGIDDATRKLPKARGQNTQAIVAAALSVSMAFLPPILYLIGYRIGTIRPMGYGLRDPVARHYRAEDDEPSD</sequence>
<protein>
    <recommendedName>
        <fullName evidence="5">Transmembrane protein</fullName>
    </recommendedName>
</protein>
<keyword evidence="2" id="KW-1133">Transmembrane helix</keyword>
<dbReference type="EMBL" id="AP022561">
    <property type="protein sequence ID" value="BBX10127.1"/>
    <property type="molecule type" value="Genomic_DNA"/>
</dbReference>
<feature type="transmembrane region" description="Helical" evidence="2">
    <location>
        <begin position="86"/>
        <end position="104"/>
    </location>
</feature>
<name>A0AAD1MD31_9MYCO</name>
<dbReference type="AlphaFoldDB" id="A0AAD1MD31"/>
<feature type="region of interest" description="Disordered" evidence="1">
    <location>
        <begin position="120"/>
        <end position="143"/>
    </location>
</feature>
<accession>A0AAD1MD31</accession>
<feature type="transmembrane region" description="Helical" evidence="2">
    <location>
        <begin position="210"/>
        <end position="230"/>
    </location>
</feature>
<feature type="transmembrane region" description="Helical" evidence="2">
    <location>
        <begin position="32"/>
        <end position="50"/>
    </location>
</feature>
<proteinExistence type="predicted"/>
<feature type="transmembrane region" description="Helical" evidence="2">
    <location>
        <begin position="62"/>
        <end position="80"/>
    </location>
</feature>
<keyword evidence="2" id="KW-0472">Membrane</keyword>
<evidence type="ECO:0008006" key="5">
    <source>
        <dbReference type="Google" id="ProtNLM"/>
    </source>
</evidence>
<evidence type="ECO:0000256" key="2">
    <source>
        <dbReference type="SAM" id="Phobius"/>
    </source>
</evidence>